<dbReference type="AlphaFoldDB" id="A0AAV4NK53"/>
<reference evidence="2 3" key="1">
    <citation type="submission" date="2021-06" db="EMBL/GenBank/DDBJ databases">
        <title>Caerostris darwini draft genome.</title>
        <authorList>
            <person name="Kono N."/>
            <person name="Arakawa K."/>
        </authorList>
    </citation>
    <scope>NUCLEOTIDE SEQUENCE [LARGE SCALE GENOMIC DNA]</scope>
</reference>
<keyword evidence="3" id="KW-1185">Reference proteome</keyword>
<evidence type="ECO:0000313" key="2">
    <source>
        <dbReference type="EMBL" id="GIX85063.1"/>
    </source>
</evidence>
<name>A0AAV4NK53_9ARAC</name>
<comment type="caution">
    <text evidence="2">The sequence shown here is derived from an EMBL/GenBank/DDBJ whole genome shotgun (WGS) entry which is preliminary data.</text>
</comment>
<sequence length="96" mass="10320">MYSSANALIHTKSPGAENGAAALSEPSGARRRDGQKNLQRKLNSPASHCFNLLFAVGIVTGQTLQMRVQKRGEKKGCSNTEGGKGLGGWERFANFR</sequence>
<protein>
    <submittedName>
        <fullName evidence="2">Uncharacterized protein</fullName>
    </submittedName>
</protein>
<dbReference type="EMBL" id="BPLQ01001757">
    <property type="protein sequence ID" value="GIX85063.1"/>
    <property type="molecule type" value="Genomic_DNA"/>
</dbReference>
<organism evidence="2 3">
    <name type="scientific">Caerostris darwini</name>
    <dbReference type="NCBI Taxonomy" id="1538125"/>
    <lineage>
        <taxon>Eukaryota</taxon>
        <taxon>Metazoa</taxon>
        <taxon>Ecdysozoa</taxon>
        <taxon>Arthropoda</taxon>
        <taxon>Chelicerata</taxon>
        <taxon>Arachnida</taxon>
        <taxon>Araneae</taxon>
        <taxon>Araneomorphae</taxon>
        <taxon>Entelegynae</taxon>
        <taxon>Araneoidea</taxon>
        <taxon>Araneidae</taxon>
        <taxon>Caerostris</taxon>
    </lineage>
</organism>
<evidence type="ECO:0000313" key="3">
    <source>
        <dbReference type="Proteomes" id="UP001054837"/>
    </source>
</evidence>
<dbReference type="Proteomes" id="UP001054837">
    <property type="component" value="Unassembled WGS sequence"/>
</dbReference>
<accession>A0AAV4NK53</accession>
<gene>
    <name evidence="2" type="ORF">CDAR_93831</name>
</gene>
<proteinExistence type="predicted"/>
<feature type="region of interest" description="Disordered" evidence="1">
    <location>
        <begin position="1"/>
        <end position="41"/>
    </location>
</feature>
<evidence type="ECO:0000256" key="1">
    <source>
        <dbReference type="SAM" id="MobiDB-lite"/>
    </source>
</evidence>